<evidence type="ECO:0000259" key="7">
    <source>
        <dbReference type="Pfam" id="PF00171"/>
    </source>
</evidence>
<dbReference type="InterPro" id="IPR029510">
    <property type="entry name" value="Ald_DH_CS_GLU"/>
</dbReference>
<sequence length="481" mass="49433">MIARHLIDGRWSPSEGRPSLAVINPADDTEVGRVLLGDAADVDLAVAAASRALPAWRSTPMTERIAIVERVSDGIAAQRERLARTLTREMGSPIAFARAAQVGVALADIAELIAAARAHVDRSAVSRSLVVSEPAGVVAAITPWNFPLHQIVLKVVAAMLAGCTVVLKPSEVAPLNAVILGEIFSEAGVPDGVINIVFGDGPGVGAPLAAHPDVDLVTFTGSRDVGARIAEAAAATITKVALELGGKSAAIMLDDAPIADAAAGVVRSCFANTGQTCAALTRVLVPRAQQAEWERALVEAGRSWIPGDPEDENTVLGPLASSLQRDRVRAHLAHAVADGAVPLLGLAGDPADSAVPAVPAVGAWQEPVILGGVTPEMRVFRDEVFGPVLTVSVYDTDAEAIELANDSDYGLSGGVWSADTDRAIAVALQVRTGTIGINGEGLDVGAPFGGVKQSGIGRECGVLGFEEFLETKSVMGASGTL</sequence>
<reference evidence="8 9" key="1">
    <citation type="submission" date="2022-04" db="EMBL/GenBank/DDBJ databases">
        <title>Leucobacter sp. isolated from rhizosphere of onion.</title>
        <authorList>
            <person name="Won M."/>
            <person name="Lee C.-M."/>
            <person name="Woen H.-Y."/>
            <person name="Kwon S.-W."/>
        </authorList>
    </citation>
    <scope>NUCLEOTIDE SEQUENCE [LARGE SCALE GENOMIC DNA]</scope>
    <source>
        <strain evidence="8 9">H25R-14</strain>
    </source>
</reference>
<dbReference type="EC" id="1.2.1.3" evidence="3"/>
<dbReference type="PANTHER" id="PTHR42804:SF1">
    <property type="entry name" value="ALDEHYDE DEHYDROGENASE-RELATED"/>
    <property type="match status" value="1"/>
</dbReference>
<protein>
    <recommendedName>
        <fullName evidence="3">aldehyde dehydrogenase (NAD(+))</fullName>
        <ecNumber evidence="3">1.2.1.3</ecNumber>
    </recommendedName>
</protein>
<evidence type="ECO:0000313" key="8">
    <source>
        <dbReference type="EMBL" id="UOQ59575.1"/>
    </source>
</evidence>
<dbReference type="InterPro" id="IPR016163">
    <property type="entry name" value="Ald_DH_C"/>
</dbReference>
<evidence type="ECO:0000256" key="6">
    <source>
        <dbReference type="RuleBase" id="RU003345"/>
    </source>
</evidence>
<dbReference type="InterPro" id="IPR016160">
    <property type="entry name" value="Ald_DH_CS_CYS"/>
</dbReference>
<evidence type="ECO:0000256" key="4">
    <source>
        <dbReference type="ARBA" id="ARBA00049194"/>
    </source>
</evidence>
<dbReference type="Proteomes" id="UP000831775">
    <property type="component" value="Chromosome"/>
</dbReference>
<comment type="similarity">
    <text evidence="1 6">Belongs to the aldehyde dehydrogenase family.</text>
</comment>
<organism evidence="8 9">
    <name type="scientific">Leucobacter rhizosphaerae</name>
    <dbReference type="NCBI Taxonomy" id="2932245"/>
    <lineage>
        <taxon>Bacteria</taxon>
        <taxon>Bacillati</taxon>
        <taxon>Actinomycetota</taxon>
        <taxon>Actinomycetes</taxon>
        <taxon>Micrococcales</taxon>
        <taxon>Microbacteriaceae</taxon>
        <taxon>Leucobacter</taxon>
    </lineage>
</organism>
<gene>
    <name evidence="8" type="ORF">MUN76_10990</name>
</gene>
<keyword evidence="9" id="KW-1185">Reference proteome</keyword>
<feature type="domain" description="Aldehyde dehydrogenase" evidence="7">
    <location>
        <begin position="11"/>
        <end position="474"/>
    </location>
</feature>
<evidence type="ECO:0000256" key="2">
    <source>
        <dbReference type="ARBA" id="ARBA00023002"/>
    </source>
</evidence>
<dbReference type="InterPro" id="IPR016162">
    <property type="entry name" value="Ald_DH_N"/>
</dbReference>
<dbReference type="PROSITE" id="PS00070">
    <property type="entry name" value="ALDEHYDE_DEHYDR_CYS"/>
    <property type="match status" value="1"/>
</dbReference>
<feature type="active site" evidence="5">
    <location>
        <position position="243"/>
    </location>
</feature>
<comment type="catalytic activity">
    <reaction evidence="4">
        <text>an aldehyde + NAD(+) + H2O = a carboxylate + NADH + 2 H(+)</text>
        <dbReference type="Rhea" id="RHEA:16185"/>
        <dbReference type="ChEBI" id="CHEBI:15377"/>
        <dbReference type="ChEBI" id="CHEBI:15378"/>
        <dbReference type="ChEBI" id="CHEBI:17478"/>
        <dbReference type="ChEBI" id="CHEBI:29067"/>
        <dbReference type="ChEBI" id="CHEBI:57540"/>
        <dbReference type="ChEBI" id="CHEBI:57945"/>
        <dbReference type="EC" id="1.2.1.3"/>
    </reaction>
</comment>
<keyword evidence="2 6" id="KW-0560">Oxidoreductase</keyword>
<dbReference type="Pfam" id="PF00171">
    <property type="entry name" value="Aldedh"/>
    <property type="match status" value="1"/>
</dbReference>
<dbReference type="InterPro" id="IPR015590">
    <property type="entry name" value="Aldehyde_DH_dom"/>
</dbReference>
<dbReference type="InterPro" id="IPR016161">
    <property type="entry name" value="Ald_DH/histidinol_DH"/>
</dbReference>
<evidence type="ECO:0000256" key="1">
    <source>
        <dbReference type="ARBA" id="ARBA00009986"/>
    </source>
</evidence>
<dbReference type="RefSeq" id="WP_244684642.1">
    <property type="nucleotide sequence ID" value="NZ_CP095043.1"/>
</dbReference>
<dbReference type="PROSITE" id="PS00687">
    <property type="entry name" value="ALDEHYDE_DEHYDR_GLU"/>
    <property type="match status" value="1"/>
</dbReference>
<dbReference type="PANTHER" id="PTHR42804">
    <property type="entry name" value="ALDEHYDE DEHYDROGENASE"/>
    <property type="match status" value="1"/>
</dbReference>
<dbReference type="Gene3D" id="3.40.605.10">
    <property type="entry name" value="Aldehyde Dehydrogenase, Chain A, domain 1"/>
    <property type="match status" value="1"/>
</dbReference>
<accession>A0ABY4FTG6</accession>
<evidence type="ECO:0000256" key="3">
    <source>
        <dbReference type="ARBA" id="ARBA00024226"/>
    </source>
</evidence>
<dbReference type="Gene3D" id="3.40.309.10">
    <property type="entry name" value="Aldehyde Dehydrogenase, Chain A, domain 2"/>
    <property type="match status" value="1"/>
</dbReference>
<evidence type="ECO:0000256" key="5">
    <source>
        <dbReference type="PROSITE-ProRule" id="PRU10007"/>
    </source>
</evidence>
<dbReference type="SUPFAM" id="SSF53720">
    <property type="entry name" value="ALDH-like"/>
    <property type="match status" value="1"/>
</dbReference>
<evidence type="ECO:0000313" key="9">
    <source>
        <dbReference type="Proteomes" id="UP000831775"/>
    </source>
</evidence>
<proteinExistence type="inferred from homology"/>
<name>A0ABY4FTG6_9MICO</name>
<dbReference type="EMBL" id="CP095043">
    <property type="protein sequence ID" value="UOQ59575.1"/>
    <property type="molecule type" value="Genomic_DNA"/>
</dbReference>